<dbReference type="GO" id="GO:0005524">
    <property type="term" value="F:ATP binding"/>
    <property type="evidence" value="ECO:0007669"/>
    <property type="project" value="InterPro"/>
</dbReference>
<dbReference type="InterPro" id="IPR006935">
    <property type="entry name" value="Helicase/UvrB_N"/>
</dbReference>
<dbReference type="GO" id="GO:0003677">
    <property type="term" value="F:DNA binding"/>
    <property type="evidence" value="ECO:0007669"/>
    <property type="project" value="InterPro"/>
</dbReference>
<evidence type="ECO:0000256" key="1">
    <source>
        <dbReference type="SAM" id="MobiDB-lite"/>
    </source>
</evidence>
<dbReference type="GO" id="GO:0006304">
    <property type="term" value="P:DNA modification"/>
    <property type="evidence" value="ECO:0007669"/>
    <property type="project" value="InterPro"/>
</dbReference>
<sequence length="1560" mass="180838">MSEEIWENTKLKAYGRETVLQFIQTTIKHSNHIKTDILDKINYVSDEVDDGNIKEDRSSQGFYYERLWDLCIKFGVTDLTLPAVEKQLQTYHIINENSNKTAIQFQRNCWDGNKLYKQPDGGYLLKSVRSGNSDGYSDITFLNKNIHNNTEDLYFISVKYFAQEKEISKYDIGKLCSLIREHEKEHRNIHLYIFVKDKKKAIEKFNSQHISSNILIKYINPNGNYEHIYDTNDLQHFYFKLKKLLEQYNYLQTSENILDFQKNYLNVLKQLFIPRFHQQLFIFKINALIEDGEKNILVGAIPRSGKSFIMAGTILEYVKRSETLHPGKKLKFLMMTPAPNETFGEYESIFNNYIDFEKFGIDVITYNGAVSSKKVFHSDKHSVVIISKQKLGWSSSNNEDIVDDDTKDMKTITSRINTLFGKHPDIDVMFLDEAHFGMSTTKAKQIVDILNSTITQTVKIYVTATYNKPLHVYGIPAKCKMTWDMHDIKIMQNLDETSMTHNDIKSQFGSHIYNAALEYYGDKSGQSLLEKLKKEYAIYPKPYLITSLWDKEFLNVEKLKIGNTEFGWDMNKLFATIGESDTFANEEQLKEMMRYYFGYPNKNETYDKQSFYRARGILPRIRNICVNTCRTLQSQHKTTQLWFLPLGSGKITHKIKALIHLLTASNEFKDVYKHYHFYVAVDIEDSSKTGRTIHGVTYMNHPHTIKTEIESIEKDMKDGKIKADNLIILAGQRLQLGISLRNVDIVTLWNSTESADAIFQMLFRSMTEVETPSCAPNEYCNQKKYGFMVDMNPQRAFTNVSLFSENMTTKAEEGDIQKYRQITDLINIDDDVLHDKYGDTEAQKDKFVSELFNKLYASWNINVDNIKKVIQTFSFDMEKLQALKGAFEKIHLDKKRQADEIEKTDNIIESGKKKEKIASSKQKKEKPRPEINLNDVACELITEFISLLNIFTLYNDKGSKCILTDASKTNAQITVVDDIDALKTEIYKDDEQKTMFLKILNGRLSGNTDDPYPEKVIAEVLDALNHSGDKQVMNKIIISQKTQYYTIHEPDKLLEFINGELKPKAKEKKEHGEVFTPIALVNTMLDRLDDAYIKAHGKSIFSELNLKWFDPAVGIGNFPIIVYQRLMIGLATQIKDEKARRRHILEHMLYASELTPKNVFIYKKIFCGDTYDLNIHEGDSLEMNVLEAFHLPNDFKGFDVVIGNPPYQGSGRKKAYIEFIHHILLHQLKPDGYMLFITPKLSLLYLLGSATAQRTLSHMHNILYINTSDSIKSNYFKNIGSDFMYFILQNNNHYDTTMVVFDDDTVEPHLKLSFQSILDTTTKSNNNVIINKLIKINSNAWNRRAARIHDNLQDTKSATHVNKIISKIKTNPEDDEISWANKTHPDMNKFKVLYPTLGKRILIDKDKNLFPGTSFVVYVTCESLNECENIKKLMNSKLFAYLENIFRTQRSPRDYVMRNLIKPSSFDITIDSDEDIYRYFQLTKQEIREIENFSPSMQHDVHSAQTNSIDSMPEAEQDDSLSSEENKKKTTNALNRGGKSKKNTRKKSKMYNRITKRMHE</sequence>
<dbReference type="Gene3D" id="3.40.50.150">
    <property type="entry name" value="Vaccinia Virus protein VP39"/>
    <property type="match status" value="1"/>
</dbReference>
<dbReference type="PRINTS" id="PR00507">
    <property type="entry name" value="N12N6MTFRASE"/>
</dbReference>
<dbReference type="SMART" id="SM00487">
    <property type="entry name" value="DEXDc"/>
    <property type="match status" value="1"/>
</dbReference>
<dbReference type="GO" id="GO:0016787">
    <property type="term" value="F:hydrolase activity"/>
    <property type="evidence" value="ECO:0007669"/>
    <property type="project" value="InterPro"/>
</dbReference>
<dbReference type="InterPro" id="IPR002052">
    <property type="entry name" value="DNA_methylase_N6_adenine_CS"/>
</dbReference>
<dbReference type="InterPro" id="IPR027417">
    <property type="entry name" value="P-loop_NTPase"/>
</dbReference>
<dbReference type="SUPFAM" id="SSF53335">
    <property type="entry name" value="S-adenosyl-L-methionine-dependent methyltransferases"/>
    <property type="match status" value="1"/>
</dbReference>
<organism evidence="3">
    <name type="scientific">viral metagenome</name>
    <dbReference type="NCBI Taxonomy" id="1070528"/>
    <lineage>
        <taxon>unclassified sequences</taxon>
        <taxon>metagenomes</taxon>
        <taxon>organismal metagenomes</taxon>
    </lineage>
</organism>
<feature type="compositionally biased region" description="Acidic residues" evidence="1">
    <location>
        <begin position="1513"/>
        <end position="1522"/>
    </location>
</feature>
<feature type="compositionally biased region" description="Polar residues" evidence="1">
    <location>
        <begin position="1493"/>
        <end position="1510"/>
    </location>
</feature>
<dbReference type="GO" id="GO:0008168">
    <property type="term" value="F:methyltransferase activity"/>
    <property type="evidence" value="ECO:0007669"/>
    <property type="project" value="InterPro"/>
</dbReference>
<dbReference type="SUPFAM" id="SSF52540">
    <property type="entry name" value="P-loop containing nucleoside triphosphate hydrolases"/>
    <property type="match status" value="1"/>
</dbReference>
<reference evidence="3" key="1">
    <citation type="journal article" date="2020" name="Nature">
        <title>Giant virus diversity and host interactions through global metagenomics.</title>
        <authorList>
            <person name="Schulz F."/>
            <person name="Roux S."/>
            <person name="Paez-Espino D."/>
            <person name="Jungbluth S."/>
            <person name="Walsh D.A."/>
            <person name="Denef V.J."/>
            <person name="McMahon K.D."/>
            <person name="Konstantinidis K.T."/>
            <person name="Eloe-Fadrosh E.A."/>
            <person name="Kyrpides N.C."/>
            <person name="Woyke T."/>
        </authorList>
    </citation>
    <scope>NUCLEOTIDE SEQUENCE</scope>
    <source>
        <strain evidence="3">GVMAG-S-3300012000-57</strain>
    </source>
</reference>
<dbReference type="InterPro" id="IPR029063">
    <property type="entry name" value="SAM-dependent_MTases_sf"/>
</dbReference>
<dbReference type="InterPro" id="IPR014001">
    <property type="entry name" value="Helicase_ATP-bd"/>
</dbReference>
<feature type="compositionally biased region" description="Basic residues" evidence="1">
    <location>
        <begin position="1538"/>
        <end position="1560"/>
    </location>
</feature>
<feature type="domain" description="Helicase ATP-binding" evidence="2">
    <location>
        <begin position="270"/>
        <end position="491"/>
    </location>
</feature>
<accession>A0A6C0KJP1</accession>
<dbReference type="InterPro" id="IPR011639">
    <property type="entry name" value="MethylTrfase_TaqI-like_dom"/>
</dbReference>
<protein>
    <recommendedName>
        <fullName evidence="2">Helicase ATP-binding domain-containing protein</fullName>
    </recommendedName>
</protein>
<evidence type="ECO:0000313" key="3">
    <source>
        <dbReference type="EMBL" id="QHU17396.1"/>
    </source>
</evidence>
<dbReference type="EMBL" id="MN740903">
    <property type="protein sequence ID" value="QHU17396.1"/>
    <property type="molecule type" value="Genomic_DNA"/>
</dbReference>
<name>A0A6C0KJP1_9ZZZZ</name>
<dbReference type="GO" id="GO:0032259">
    <property type="term" value="P:methylation"/>
    <property type="evidence" value="ECO:0007669"/>
    <property type="project" value="InterPro"/>
</dbReference>
<dbReference type="Pfam" id="PF04851">
    <property type="entry name" value="ResIII"/>
    <property type="match status" value="1"/>
</dbReference>
<proteinExistence type="predicted"/>
<dbReference type="PROSITE" id="PS00092">
    <property type="entry name" value="N6_MTASE"/>
    <property type="match status" value="1"/>
</dbReference>
<feature type="region of interest" description="Disordered" evidence="1">
    <location>
        <begin position="1493"/>
        <end position="1560"/>
    </location>
</feature>
<evidence type="ECO:0000259" key="2">
    <source>
        <dbReference type="SMART" id="SM00487"/>
    </source>
</evidence>
<dbReference type="Pfam" id="PF07669">
    <property type="entry name" value="Eco57I"/>
    <property type="match status" value="1"/>
</dbReference>